<organism evidence="2 3">
    <name type="scientific">Diversispora epigaea</name>
    <dbReference type="NCBI Taxonomy" id="1348612"/>
    <lineage>
        <taxon>Eukaryota</taxon>
        <taxon>Fungi</taxon>
        <taxon>Fungi incertae sedis</taxon>
        <taxon>Mucoromycota</taxon>
        <taxon>Glomeromycotina</taxon>
        <taxon>Glomeromycetes</taxon>
        <taxon>Diversisporales</taxon>
        <taxon>Diversisporaceae</taxon>
        <taxon>Diversispora</taxon>
    </lineage>
</organism>
<reference evidence="2 3" key="1">
    <citation type="submission" date="2018-08" db="EMBL/GenBank/DDBJ databases">
        <title>Genome and evolution of the arbuscular mycorrhizal fungus Diversispora epigaea (formerly Glomus versiforme) and its bacterial endosymbionts.</title>
        <authorList>
            <person name="Sun X."/>
            <person name="Fei Z."/>
            <person name="Harrison M."/>
        </authorList>
    </citation>
    <scope>NUCLEOTIDE SEQUENCE [LARGE SCALE GENOMIC DNA]</scope>
    <source>
        <strain evidence="2 3">IT104</strain>
    </source>
</reference>
<evidence type="ECO:0000313" key="2">
    <source>
        <dbReference type="EMBL" id="RHZ59334.1"/>
    </source>
</evidence>
<keyword evidence="3" id="KW-1185">Reference proteome</keyword>
<name>A0A397HCC5_9GLOM</name>
<dbReference type="AlphaFoldDB" id="A0A397HCC5"/>
<accession>A0A397HCC5</accession>
<keyword evidence="1" id="KW-0472">Membrane</keyword>
<feature type="transmembrane region" description="Helical" evidence="1">
    <location>
        <begin position="37"/>
        <end position="54"/>
    </location>
</feature>
<proteinExistence type="predicted"/>
<keyword evidence="1" id="KW-0812">Transmembrane</keyword>
<dbReference type="EMBL" id="PQFF01000330">
    <property type="protein sequence ID" value="RHZ59334.1"/>
    <property type="molecule type" value="Genomic_DNA"/>
</dbReference>
<evidence type="ECO:0000256" key="1">
    <source>
        <dbReference type="SAM" id="Phobius"/>
    </source>
</evidence>
<keyword evidence="1" id="KW-1133">Transmembrane helix</keyword>
<protein>
    <submittedName>
        <fullName evidence="2">Uncharacterized protein</fullName>
    </submittedName>
</protein>
<comment type="caution">
    <text evidence="2">The sequence shown here is derived from an EMBL/GenBank/DDBJ whole genome shotgun (WGS) entry which is preliminary data.</text>
</comment>
<dbReference type="Proteomes" id="UP000266861">
    <property type="component" value="Unassembled WGS sequence"/>
</dbReference>
<gene>
    <name evidence="2" type="ORF">Glove_364g34</name>
</gene>
<sequence length="69" mass="7720">MFSTIKTQLALKIYQAEISTSPTTSCLHDLEFLEKSILHVLIGLGLWLIVYVALEPQIESGSDLLFIIN</sequence>
<dbReference type="OrthoDB" id="10466154at2759"/>
<evidence type="ECO:0000313" key="3">
    <source>
        <dbReference type="Proteomes" id="UP000266861"/>
    </source>
</evidence>